<sequence length="360" mass="41042">MERLFNVVLAVKERGLLPDAVMRILVRWMCASWVTTFECDGDTEKQALYKRKYFEKLRNSAGATHQADANIQHYEVPTDFFQLMLGPYLKYSCCLFPEAATSLADAEVVMLHAFLEEHLKLSELIKERGSIRLLDLGCGWGSHGGYILENYDGVHVTFLSNSATQQDFIKTRNAKHANRFTNVKEDASTFDDPSLHGAFDVIVSCEMLEHMKNYDMVLKKVSSWLKPDGRMMVQVLGNRRFAYDFKTTDWMGKYFFAGGTMPSRDLMEYFLPADLKQSAVWDINGGDYSRTLEAWLTKLDANSKECLRALQGGPTSASVALQRWRMFLLFCSEVFAYGGGNEWMVFHYLFEKAPEALTSA</sequence>
<dbReference type="CDD" id="cd02440">
    <property type="entry name" value="AdoMet_MTases"/>
    <property type="match status" value="1"/>
</dbReference>
<keyword evidence="2" id="KW-1185">Reference proteome</keyword>
<dbReference type="Proteomes" id="UP001060504">
    <property type="component" value="Unassembled WGS sequence"/>
</dbReference>
<dbReference type="PANTHER" id="PTHR43832">
    <property type="match status" value="1"/>
</dbReference>
<dbReference type="SUPFAM" id="SSF53335">
    <property type="entry name" value="S-adenosyl-L-methionine-dependent methyltransferases"/>
    <property type="match status" value="1"/>
</dbReference>
<protein>
    <submittedName>
        <fullName evidence="1">Cyclopropane-fatty-acyl-phospholipid synthase</fullName>
    </submittedName>
</protein>
<comment type="caution">
    <text evidence="1">The sequence shown here is derived from an EMBL/GenBank/DDBJ whole genome shotgun (WGS) entry which is preliminary data.</text>
</comment>
<dbReference type="PANTHER" id="PTHR43832:SF1">
    <property type="entry name" value="S-ADENOSYL-L-METHIONINE-DEPENDENT METHYLTRANSFERASES SUPERFAMILY PROTEIN"/>
    <property type="match status" value="1"/>
</dbReference>
<reference evidence="1 2" key="1">
    <citation type="submission" date="2021-08" db="EMBL/GenBank/DDBJ databases">
        <title>Draft genome sequence of Mycolicibacterium sp. NGTWS1702 strain.</title>
        <authorList>
            <person name="Matsumoto M."/>
            <person name="Tang B.C.C."/>
            <person name="Machida Y."/>
            <person name="Matoyama H."/>
            <person name="Kishihara T."/>
            <person name="Sato S."/>
            <person name="Kondo I."/>
            <person name="Sano M."/>
            <person name="Kato G."/>
        </authorList>
    </citation>
    <scope>NUCLEOTIDE SEQUENCE [LARGE SCALE GENOMIC DNA]</scope>
    <source>
        <strain evidence="1 2">NGTWSNA01</strain>
    </source>
</reference>
<evidence type="ECO:0000313" key="2">
    <source>
        <dbReference type="Proteomes" id="UP001060504"/>
    </source>
</evidence>
<dbReference type="EMBL" id="BPRH01001612">
    <property type="protein sequence ID" value="GJF14036.1"/>
    <property type="molecule type" value="Genomic_DNA"/>
</dbReference>
<evidence type="ECO:0000313" key="1">
    <source>
        <dbReference type="EMBL" id="GJF14036.1"/>
    </source>
</evidence>
<organism evidence="1 2">
    <name type="scientific">Mycolicibacterium cyprinidarum</name>
    <dbReference type="NCBI Taxonomy" id="2860311"/>
    <lineage>
        <taxon>Bacteria</taxon>
        <taxon>Bacillati</taxon>
        <taxon>Actinomycetota</taxon>
        <taxon>Actinomycetes</taxon>
        <taxon>Mycobacteriales</taxon>
        <taxon>Mycobacteriaceae</taxon>
        <taxon>Mycolicibacterium</taxon>
    </lineage>
</organism>
<dbReference type="InterPro" id="IPR029063">
    <property type="entry name" value="SAM-dependent_MTases_sf"/>
</dbReference>
<accession>A0ABQ4VCL9</accession>
<dbReference type="Gene3D" id="3.40.50.150">
    <property type="entry name" value="Vaccinia Virus protein VP39"/>
    <property type="match status" value="1"/>
</dbReference>
<proteinExistence type="predicted"/>
<dbReference type="Pfam" id="PF02353">
    <property type="entry name" value="CMAS"/>
    <property type="match status" value="1"/>
</dbReference>
<name>A0ABQ4VCL9_9MYCO</name>
<gene>
    <name evidence="1" type="ORF">NGTWS1702_15280</name>
</gene>